<feature type="coiled-coil region" evidence="6">
    <location>
        <begin position="602"/>
        <end position="629"/>
    </location>
</feature>
<evidence type="ECO:0000313" key="10">
    <source>
        <dbReference type="EMBL" id="RNM03050.1"/>
    </source>
</evidence>
<evidence type="ECO:0000256" key="2">
    <source>
        <dbReference type="ARBA" id="ARBA00022475"/>
    </source>
</evidence>
<keyword evidence="5 8" id="KW-0472">Membrane</keyword>
<dbReference type="CDD" id="cd01127">
    <property type="entry name" value="TrwB_TraG_TraD_VirD4"/>
    <property type="match status" value="1"/>
</dbReference>
<dbReference type="InterPro" id="IPR051539">
    <property type="entry name" value="T4SS-coupling_protein"/>
</dbReference>
<feature type="transmembrane region" description="Helical" evidence="8">
    <location>
        <begin position="29"/>
        <end position="51"/>
    </location>
</feature>
<protein>
    <submittedName>
        <fullName evidence="10">Type IV secretion system protein VirD4</fullName>
    </submittedName>
</protein>
<dbReference type="PANTHER" id="PTHR37937:SF1">
    <property type="entry name" value="CONJUGATIVE TRANSFER: DNA TRANSPORT"/>
    <property type="match status" value="1"/>
</dbReference>
<evidence type="ECO:0000256" key="3">
    <source>
        <dbReference type="ARBA" id="ARBA00022692"/>
    </source>
</evidence>
<reference evidence="10 11" key="1">
    <citation type="submission" date="2018-10" db="EMBL/GenBank/DDBJ databases">
        <title>Draft Genome Sequence of Ralstonia pseudosolanacearum (R. solanacearum phylotype I) Strain Tg03 Isolated from Luffa cylindrica in China.</title>
        <authorList>
            <person name="Yuan G.-Q."/>
            <person name="Li Q.-Q."/>
            <person name="Zhang Y.-W."/>
        </authorList>
    </citation>
    <scope>NUCLEOTIDE SEQUENCE [LARGE SCALE GENOMIC DNA]</scope>
    <source>
        <strain evidence="10 11">Tg03</strain>
    </source>
</reference>
<comment type="caution">
    <text evidence="10">The sequence shown here is derived from an EMBL/GenBank/DDBJ whole genome shotgun (WGS) entry which is preliminary data.</text>
</comment>
<evidence type="ECO:0000259" key="9">
    <source>
        <dbReference type="Pfam" id="PF10412"/>
    </source>
</evidence>
<keyword evidence="6" id="KW-0175">Coiled coil</keyword>
<keyword evidence="4 8" id="KW-1133">Transmembrane helix</keyword>
<proteinExistence type="predicted"/>
<feature type="compositionally biased region" description="Low complexity" evidence="7">
    <location>
        <begin position="645"/>
        <end position="661"/>
    </location>
</feature>
<sequence length="679" mass="74685">MTDKIISDAGAGRALFLTRVKLTLHAVSMAMWAGALPGFLLPLVLWISSLAPHDVDLLKARVMSHVVSTTTARKWDIRDEDGVRRVLTVVRDDGVPVQLLTPHQFRVVSANLSPRVAMFGRVLLVCCACAVVGYALVWWSLSRLGRKARENKRLDGGLDVVTPTELAKLVKKEGPGPYKILDIPLPKQAPMQGILFAGAPGTGKSLGQHDLMQQVFARRKKCVIYDPTGEYFKAYFRPEKDIFFNPAIKGTVPWSLFAELENTYDSNTLAEAFLPKKGGVVHGASAFFEDAARALFSVILLRLAQRGAQYTRIIAEAILDMPEDELELLIQKSVASSAVGGDSKGQRQGVISSISIYLDGIAAVPDGNWSLREFYERDDDTRFFIVGTDDTQAMFLPLFRLILTVAFGIIAAKQEVVHEDKYWFFLDEVAKLGDIKLDEVQAQLRKYGVCVAAAIQADKQFVTSMGPDRGATVMNCFGTAALLRAVEPDLAERIAKRLGRQEVAVVSKGQALAVTDWRDGGSLNQGEQERWVVMPTNITRMKDCTAYVRLPGDYPPAFVDYRNWLPKWYRPWARADRFKPKQDMPPRDDRFKVIRAQDQDALASVRAEAEAARQAAAKAAEEAKAAVEKTGVWVVKDLETGELVPAEASESAPSTAPKSSAQENQVVSAEASSAGGLFP</sequence>
<dbReference type="OrthoDB" id="9803543at2"/>
<dbReference type="PANTHER" id="PTHR37937">
    <property type="entry name" value="CONJUGATIVE TRANSFER: DNA TRANSPORT"/>
    <property type="match status" value="1"/>
</dbReference>
<evidence type="ECO:0000313" key="11">
    <source>
        <dbReference type="Proteomes" id="UP000271222"/>
    </source>
</evidence>
<dbReference type="SUPFAM" id="SSF52540">
    <property type="entry name" value="P-loop containing nucleoside triphosphate hydrolases"/>
    <property type="match status" value="1"/>
</dbReference>
<evidence type="ECO:0000256" key="6">
    <source>
        <dbReference type="SAM" id="Coils"/>
    </source>
</evidence>
<organism evidence="10 11">
    <name type="scientific">Ralstonia pseudosolanacearum</name>
    <dbReference type="NCBI Taxonomy" id="1310165"/>
    <lineage>
        <taxon>Bacteria</taxon>
        <taxon>Pseudomonadati</taxon>
        <taxon>Pseudomonadota</taxon>
        <taxon>Betaproteobacteria</taxon>
        <taxon>Burkholderiales</taxon>
        <taxon>Burkholderiaceae</taxon>
        <taxon>Ralstonia</taxon>
        <taxon>Ralstonia solanacearum species complex</taxon>
    </lineage>
</organism>
<feature type="region of interest" description="Disordered" evidence="7">
    <location>
        <begin position="644"/>
        <end position="679"/>
    </location>
</feature>
<evidence type="ECO:0000256" key="8">
    <source>
        <dbReference type="SAM" id="Phobius"/>
    </source>
</evidence>
<evidence type="ECO:0000256" key="5">
    <source>
        <dbReference type="ARBA" id="ARBA00023136"/>
    </source>
</evidence>
<accession>A0A454TLR2</accession>
<evidence type="ECO:0000256" key="4">
    <source>
        <dbReference type="ARBA" id="ARBA00022989"/>
    </source>
</evidence>
<feature type="compositionally biased region" description="Polar residues" evidence="7">
    <location>
        <begin position="662"/>
        <end position="671"/>
    </location>
</feature>
<dbReference type="Proteomes" id="UP000271222">
    <property type="component" value="Unassembled WGS sequence"/>
</dbReference>
<dbReference type="Pfam" id="PF10412">
    <property type="entry name" value="TrwB_AAD_bind"/>
    <property type="match status" value="1"/>
</dbReference>
<evidence type="ECO:0000256" key="7">
    <source>
        <dbReference type="SAM" id="MobiDB-lite"/>
    </source>
</evidence>
<feature type="domain" description="Type IV secretion system coupling protein TraD DNA-binding" evidence="9">
    <location>
        <begin position="178"/>
        <end position="557"/>
    </location>
</feature>
<dbReference type="GO" id="GO:0005886">
    <property type="term" value="C:plasma membrane"/>
    <property type="evidence" value="ECO:0007669"/>
    <property type="project" value="UniProtKB-SubCell"/>
</dbReference>
<dbReference type="Gene3D" id="3.40.50.300">
    <property type="entry name" value="P-loop containing nucleotide triphosphate hydrolases"/>
    <property type="match status" value="2"/>
</dbReference>
<dbReference type="InterPro" id="IPR027417">
    <property type="entry name" value="P-loop_NTPase"/>
</dbReference>
<keyword evidence="3 8" id="KW-0812">Transmembrane</keyword>
<gene>
    <name evidence="10" type="ORF">EGA29_19995</name>
</gene>
<name>A0A454TLR2_9RALS</name>
<dbReference type="AlphaFoldDB" id="A0A454TLR2"/>
<dbReference type="EMBL" id="RJTL01000038">
    <property type="protein sequence ID" value="RNM03050.1"/>
    <property type="molecule type" value="Genomic_DNA"/>
</dbReference>
<dbReference type="RefSeq" id="WP_123203768.1">
    <property type="nucleotide sequence ID" value="NZ_RJTL01000038.1"/>
</dbReference>
<feature type="transmembrane region" description="Helical" evidence="8">
    <location>
        <begin position="122"/>
        <end position="141"/>
    </location>
</feature>
<dbReference type="InterPro" id="IPR019476">
    <property type="entry name" value="T4SS_TraD_DNA-bd"/>
</dbReference>
<keyword evidence="2" id="KW-1003">Cell membrane</keyword>
<comment type="subcellular location">
    <subcellularLocation>
        <location evidence="1">Cell membrane</location>
        <topology evidence="1">Multi-pass membrane protein</topology>
    </subcellularLocation>
</comment>
<evidence type="ECO:0000256" key="1">
    <source>
        <dbReference type="ARBA" id="ARBA00004651"/>
    </source>
</evidence>